<protein>
    <submittedName>
        <fullName evidence="2">NAD-dependent epimerase/dehydratase family protein</fullName>
    </submittedName>
</protein>
<dbReference type="PANTHER" id="PTHR48079">
    <property type="entry name" value="PROTEIN YEEZ"/>
    <property type="match status" value="1"/>
</dbReference>
<dbReference type="InterPro" id="IPR036291">
    <property type="entry name" value="NAD(P)-bd_dom_sf"/>
</dbReference>
<accession>A0ABR8S1L0</accession>
<gene>
    <name evidence="2" type="ORF">H9651_04920</name>
</gene>
<comment type="caution">
    <text evidence="2">The sequence shown here is derived from an EMBL/GenBank/DDBJ whole genome shotgun (WGS) entry which is preliminary data.</text>
</comment>
<dbReference type="RefSeq" id="WP_191718005.1">
    <property type="nucleotide sequence ID" value="NZ_JACSQP010000003.1"/>
</dbReference>
<dbReference type="Proteomes" id="UP000648352">
    <property type="component" value="Unassembled WGS sequence"/>
</dbReference>
<keyword evidence="3" id="KW-1185">Reference proteome</keyword>
<organism evidence="2 3">
    <name type="scientific">Microbacterium pullorum</name>
    <dbReference type="NCBI Taxonomy" id="2762236"/>
    <lineage>
        <taxon>Bacteria</taxon>
        <taxon>Bacillati</taxon>
        <taxon>Actinomycetota</taxon>
        <taxon>Actinomycetes</taxon>
        <taxon>Micrococcales</taxon>
        <taxon>Microbacteriaceae</taxon>
        <taxon>Microbacterium</taxon>
    </lineage>
</organism>
<proteinExistence type="predicted"/>
<dbReference type="InterPro" id="IPR051783">
    <property type="entry name" value="NAD(P)-dependent_oxidoreduct"/>
</dbReference>
<dbReference type="SUPFAM" id="SSF51735">
    <property type="entry name" value="NAD(P)-binding Rossmann-fold domains"/>
    <property type="match status" value="1"/>
</dbReference>
<dbReference type="PANTHER" id="PTHR48079:SF6">
    <property type="entry name" value="NAD(P)-BINDING DOMAIN-CONTAINING PROTEIN-RELATED"/>
    <property type="match status" value="1"/>
</dbReference>
<feature type="domain" description="NAD-dependent epimerase/dehydratase" evidence="1">
    <location>
        <begin position="4"/>
        <end position="204"/>
    </location>
</feature>
<dbReference type="InterPro" id="IPR001509">
    <property type="entry name" value="Epimerase_deHydtase"/>
</dbReference>
<sequence>MVDVLILGGTGWLGSRVAERWLDRGARVTCLARGHRPAPDGAHLVAADRTAPGAYDAVADREWDEVVDVSSDAASVASAVAALAAHTRHWTYVSTISVYADVDGAGDDESAPVRGPGADGESDYAQEKAAAEALVRTAIGHRGAVVRPGLIAGPGDPTDRFGYWVSRFALAGEDPVLVPDTTDKGVAVIDVDDLADFIVALGDARWTGVVNAVGDPHTLDEVLTQAREVAGHTGDVVTASDQWLAEQSVAHWAGPRSLPLSLPPQHRGVWSRSNTAYKILGGRLRPLRATLERTLDAERKAGLDRDRVAGMTREEEISLLSAIE</sequence>
<evidence type="ECO:0000313" key="2">
    <source>
        <dbReference type="EMBL" id="MBD7956969.1"/>
    </source>
</evidence>
<evidence type="ECO:0000313" key="3">
    <source>
        <dbReference type="Proteomes" id="UP000648352"/>
    </source>
</evidence>
<dbReference type="EMBL" id="JACSQP010000003">
    <property type="protein sequence ID" value="MBD7956969.1"/>
    <property type="molecule type" value="Genomic_DNA"/>
</dbReference>
<dbReference type="Gene3D" id="3.40.50.720">
    <property type="entry name" value="NAD(P)-binding Rossmann-like Domain"/>
    <property type="match status" value="1"/>
</dbReference>
<reference evidence="2 3" key="1">
    <citation type="submission" date="2020-08" db="EMBL/GenBank/DDBJ databases">
        <title>A Genomic Blueprint of the Chicken Gut Microbiome.</title>
        <authorList>
            <person name="Gilroy R."/>
            <person name="Ravi A."/>
            <person name="Getino M."/>
            <person name="Pursley I."/>
            <person name="Horton D.L."/>
            <person name="Alikhan N.-F."/>
            <person name="Baker D."/>
            <person name="Gharbi K."/>
            <person name="Hall N."/>
            <person name="Watson M."/>
            <person name="Adriaenssens E.M."/>
            <person name="Foster-Nyarko E."/>
            <person name="Jarju S."/>
            <person name="Secka A."/>
            <person name="Antonio M."/>
            <person name="Oren A."/>
            <person name="Chaudhuri R."/>
            <person name="La Ragione R.M."/>
            <person name="Hildebrand F."/>
            <person name="Pallen M.J."/>
        </authorList>
    </citation>
    <scope>NUCLEOTIDE SEQUENCE [LARGE SCALE GENOMIC DNA]</scope>
    <source>
        <strain evidence="2 3">Sa4CUA7</strain>
    </source>
</reference>
<dbReference type="Pfam" id="PF01370">
    <property type="entry name" value="Epimerase"/>
    <property type="match status" value="1"/>
</dbReference>
<evidence type="ECO:0000259" key="1">
    <source>
        <dbReference type="Pfam" id="PF01370"/>
    </source>
</evidence>
<name>A0ABR8S1L0_9MICO</name>